<dbReference type="Proteomes" id="UP000183639">
    <property type="component" value="Unassembled WGS sequence"/>
</dbReference>
<dbReference type="CDD" id="cd02019">
    <property type="entry name" value="NK"/>
    <property type="match status" value="1"/>
</dbReference>
<dbReference type="OrthoDB" id="5429664at2"/>
<dbReference type="EMBL" id="FOQK01000001">
    <property type="protein sequence ID" value="SFH64617.1"/>
    <property type="molecule type" value="Genomic_DNA"/>
</dbReference>
<dbReference type="RefSeq" id="WP_075441513.1">
    <property type="nucleotide sequence ID" value="NZ_FOQK01000001.1"/>
</dbReference>
<reference evidence="2 3" key="1">
    <citation type="submission" date="2016-10" db="EMBL/GenBank/DDBJ databases">
        <authorList>
            <person name="de Groot N.N."/>
        </authorList>
    </citation>
    <scope>NUCLEOTIDE SEQUENCE [LARGE SCALE GENOMIC DNA]</scope>
    <source>
        <strain evidence="2 3">Z108</strain>
    </source>
</reference>
<dbReference type="InterPro" id="IPR005531">
    <property type="entry name" value="Asp23"/>
</dbReference>
<evidence type="ECO:0000256" key="1">
    <source>
        <dbReference type="ARBA" id="ARBA00005721"/>
    </source>
</evidence>
<dbReference type="Pfam" id="PF03780">
    <property type="entry name" value="Asp23"/>
    <property type="match status" value="1"/>
</dbReference>
<comment type="similarity">
    <text evidence="1">Belongs to the asp23 family.</text>
</comment>
<proteinExistence type="inferred from homology"/>
<gene>
    <name evidence="2" type="ORF">SAMN04487861_101164</name>
</gene>
<evidence type="ECO:0000313" key="2">
    <source>
        <dbReference type="EMBL" id="SFH64617.1"/>
    </source>
</evidence>
<organism evidence="2 3">
    <name type="scientific">Selenomonas ruminantium</name>
    <dbReference type="NCBI Taxonomy" id="971"/>
    <lineage>
        <taxon>Bacteria</taxon>
        <taxon>Bacillati</taxon>
        <taxon>Bacillota</taxon>
        <taxon>Negativicutes</taxon>
        <taxon>Selenomonadales</taxon>
        <taxon>Selenomonadaceae</taxon>
        <taxon>Selenomonas</taxon>
    </lineage>
</organism>
<sequence>MNVIALVGPSGTGKSHHALVVAHENKADAIIDDGILIKDGKILAGHSAKKEQSKIMAVRRAIFVLPGHAEEVRAAIQAEKPHRILILGTSENMVQKIAKALKLPSIAKIIHIEDVASQQEMEKAQFYRLKQGKHIIPVPTIELKPHFSGYLVDPLQTFFKRSSTRRRRLGEKSIVRPVFSYYGKLEIDDHAIKGIIRQVITQQEAFTKVSGIEVQHLMQKDEDLGLKISCDVVLTYGNHIPTLIAQAQHSVREAVEYMTGMIVHEVNIRVKALFVQS</sequence>
<dbReference type="InterPro" id="IPR027417">
    <property type="entry name" value="P-loop_NTPase"/>
</dbReference>
<dbReference type="AlphaFoldDB" id="A0A1I3BQN4"/>
<accession>A0A1I3BQN4</accession>
<evidence type="ECO:0000313" key="3">
    <source>
        <dbReference type="Proteomes" id="UP000183639"/>
    </source>
</evidence>
<dbReference type="SUPFAM" id="SSF52540">
    <property type="entry name" value="P-loop containing nucleoside triphosphate hydrolases"/>
    <property type="match status" value="1"/>
</dbReference>
<protein>
    <submittedName>
        <fullName evidence="2">Uncharacterized conserved protein YloU, alkaline shock protein (Asp23) family</fullName>
    </submittedName>
</protein>
<name>A0A1I3BQN4_SELRU</name>